<feature type="transmembrane region" description="Helical" evidence="7">
    <location>
        <begin position="103"/>
        <end position="125"/>
    </location>
</feature>
<reference evidence="8 9" key="1">
    <citation type="submission" date="2021-03" db="EMBL/GenBank/DDBJ databases">
        <title>Genomic Encyclopedia of Type Strains, Phase IV (KMG-IV): sequencing the most valuable type-strain genomes for metagenomic binning, comparative biology and taxonomic classification.</title>
        <authorList>
            <person name="Goeker M."/>
        </authorList>
    </citation>
    <scope>NUCLEOTIDE SEQUENCE [LARGE SCALE GENOMIC DNA]</scope>
    <source>
        <strain evidence="8 9">DSM 27138</strain>
    </source>
</reference>
<evidence type="ECO:0000313" key="9">
    <source>
        <dbReference type="Proteomes" id="UP001519289"/>
    </source>
</evidence>
<dbReference type="InterPro" id="IPR052049">
    <property type="entry name" value="Electron_transfer_protein"/>
</dbReference>
<keyword evidence="5 7" id="KW-1133">Transmembrane helix</keyword>
<dbReference type="InterPro" id="IPR005614">
    <property type="entry name" value="NrfD-like"/>
</dbReference>
<dbReference type="EMBL" id="JAGGLG010000020">
    <property type="protein sequence ID" value="MBP2018936.1"/>
    <property type="molecule type" value="Genomic_DNA"/>
</dbReference>
<feature type="transmembrane region" description="Helical" evidence="7">
    <location>
        <begin position="66"/>
        <end position="91"/>
    </location>
</feature>
<evidence type="ECO:0000256" key="4">
    <source>
        <dbReference type="ARBA" id="ARBA00022692"/>
    </source>
</evidence>
<dbReference type="RefSeq" id="WP_209467061.1">
    <property type="nucleotide sequence ID" value="NZ_JAGGLG010000020.1"/>
</dbReference>
<dbReference type="Gene3D" id="1.20.1630.10">
    <property type="entry name" value="Formate dehydrogenase/DMSO reductase domain"/>
    <property type="match status" value="1"/>
</dbReference>
<sequence>MSALTRDEAALRLDHEQTAPGPNRLMRAGWYLLLVTLMAAGGIAVLQRTVNGLAATNLTSTTPWGAWIAFYIYFVGLSAGAFLLSSLIYVFGMTRFEQVGRMALLTALVSMIVALVFVLIDLGRMERALSALVHFNWLSPLAWEMRFYLIYILLLAAEFWFAMRADLVRRAARSRLARWLSLGSRSTDTAQDHRMLRVLGTIGVPIAIFGVHGGTGTIFAIVKARGMWFSALTPIVFIVSALVSGTALLALLYILRQKALRRPVDSRMAADLGKLLGGFLLVDLGLLLYEYLVPLLSMAPHETEVLHVMMEGPYAWSFWILQLGIGMVAPAIILMTRLRESVPLTALAALMVVVGIVGVRFNIVVPPLVIPTLRGLPAGQYFPSAVEWWSSAGIIAMGLLLFSLAADLLPVDDDAHEIGGTAHD</sequence>
<dbReference type="PANTHER" id="PTHR34856">
    <property type="entry name" value="PROTEIN NRFD"/>
    <property type="match status" value="1"/>
</dbReference>
<comment type="subcellular location">
    <subcellularLocation>
        <location evidence="1">Cell membrane</location>
        <topology evidence="1">Multi-pass membrane protein</topology>
    </subcellularLocation>
</comment>
<comment type="similarity">
    <text evidence="2">Belongs to the NrfD family.</text>
</comment>
<keyword evidence="3" id="KW-1003">Cell membrane</keyword>
<dbReference type="Pfam" id="PF03916">
    <property type="entry name" value="NrfD"/>
    <property type="match status" value="1"/>
</dbReference>
<comment type="caution">
    <text evidence="8">The sequence shown here is derived from an EMBL/GenBank/DDBJ whole genome shotgun (WGS) entry which is preliminary data.</text>
</comment>
<dbReference type="Proteomes" id="UP001519289">
    <property type="component" value="Unassembled WGS sequence"/>
</dbReference>
<evidence type="ECO:0000256" key="5">
    <source>
        <dbReference type="ARBA" id="ARBA00022989"/>
    </source>
</evidence>
<evidence type="ECO:0000256" key="7">
    <source>
        <dbReference type="SAM" id="Phobius"/>
    </source>
</evidence>
<feature type="transmembrane region" description="Helical" evidence="7">
    <location>
        <begin position="316"/>
        <end position="335"/>
    </location>
</feature>
<evidence type="ECO:0000256" key="2">
    <source>
        <dbReference type="ARBA" id="ARBA00008929"/>
    </source>
</evidence>
<dbReference type="PANTHER" id="PTHR34856:SF2">
    <property type="entry name" value="PROTEIN NRFD"/>
    <property type="match status" value="1"/>
</dbReference>
<protein>
    <submittedName>
        <fullName evidence="8">Molybdopterin-containing oxidoreductase family membrane subunit</fullName>
    </submittedName>
</protein>
<evidence type="ECO:0000256" key="3">
    <source>
        <dbReference type="ARBA" id="ARBA00022475"/>
    </source>
</evidence>
<proteinExistence type="inferred from homology"/>
<evidence type="ECO:0000313" key="8">
    <source>
        <dbReference type="EMBL" id="MBP2018936.1"/>
    </source>
</evidence>
<organism evidence="8 9">
    <name type="scientific">Symbiobacterium terraclitae</name>
    <dbReference type="NCBI Taxonomy" id="557451"/>
    <lineage>
        <taxon>Bacteria</taxon>
        <taxon>Bacillati</taxon>
        <taxon>Bacillota</taxon>
        <taxon>Clostridia</taxon>
        <taxon>Eubacteriales</taxon>
        <taxon>Symbiobacteriaceae</taxon>
        <taxon>Symbiobacterium</taxon>
    </lineage>
</organism>
<keyword evidence="9" id="KW-1185">Reference proteome</keyword>
<keyword evidence="4 7" id="KW-0812">Transmembrane</keyword>
<feature type="transmembrane region" description="Helical" evidence="7">
    <location>
        <begin position="145"/>
        <end position="163"/>
    </location>
</feature>
<feature type="transmembrane region" description="Helical" evidence="7">
    <location>
        <begin position="28"/>
        <end position="46"/>
    </location>
</feature>
<feature type="transmembrane region" description="Helical" evidence="7">
    <location>
        <begin position="388"/>
        <end position="409"/>
    </location>
</feature>
<feature type="transmembrane region" description="Helical" evidence="7">
    <location>
        <begin position="228"/>
        <end position="255"/>
    </location>
</feature>
<accession>A0ABS4JVD3</accession>
<feature type="transmembrane region" description="Helical" evidence="7">
    <location>
        <begin position="347"/>
        <end position="368"/>
    </location>
</feature>
<evidence type="ECO:0000256" key="6">
    <source>
        <dbReference type="ARBA" id="ARBA00023136"/>
    </source>
</evidence>
<name>A0ABS4JVD3_9FIRM</name>
<evidence type="ECO:0000256" key="1">
    <source>
        <dbReference type="ARBA" id="ARBA00004651"/>
    </source>
</evidence>
<gene>
    <name evidence="8" type="ORF">J2Z79_002352</name>
</gene>
<keyword evidence="6 7" id="KW-0472">Membrane</keyword>
<feature type="transmembrane region" description="Helical" evidence="7">
    <location>
        <begin position="198"/>
        <end position="222"/>
    </location>
</feature>
<feature type="transmembrane region" description="Helical" evidence="7">
    <location>
        <begin position="275"/>
        <end position="296"/>
    </location>
</feature>